<feature type="domain" description="N-acetyltransferase" evidence="1">
    <location>
        <begin position="3"/>
        <end position="155"/>
    </location>
</feature>
<keyword evidence="2" id="KW-0808">Transferase</keyword>
<dbReference type="PANTHER" id="PTHR43451:SF1">
    <property type="entry name" value="ACETYLTRANSFERASE"/>
    <property type="match status" value="1"/>
</dbReference>
<proteinExistence type="predicted"/>
<dbReference type="InterPro" id="IPR052564">
    <property type="entry name" value="N-acetyltrans/Recomb-assoc"/>
</dbReference>
<gene>
    <name evidence="2" type="ORF">EGH82_18310</name>
</gene>
<dbReference type="GO" id="GO:0016747">
    <property type="term" value="F:acyltransferase activity, transferring groups other than amino-acyl groups"/>
    <property type="evidence" value="ECO:0007669"/>
    <property type="project" value="InterPro"/>
</dbReference>
<evidence type="ECO:0000259" key="1">
    <source>
        <dbReference type="PROSITE" id="PS51186"/>
    </source>
</evidence>
<dbReference type="Proteomes" id="UP000278792">
    <property type="component" value="Unassembled WGS sequence"/>
</dbReference>
<comment type="caution">
    <text evidence="2">The sequence shown here is derived from an EMBL/GenBank/DDBJ whole genome shotgun (WGS) entry which is preliminary data.</text>
</comment>
<sequence>MTNTIREATIEDAEQISNLIVPLTQKFVCPTWDESVHHIVLNSMSADKIAEYIANNYYYLVVEDQNQQLIAVGGIRDFSHLYHLFVKEDHQGQGLSSQLWQLLMSKALENGNPGSFTVNSALNAEEVYTRFGFKRVDGVRNHKGMVDVPMAMTIG</sequence>
<dbReference type="EMBL" id="RKIK01000076">
    <property type="protein sequence ID" value="ROV58477.1"/>
    <property type="molecule type" value="Genomic_DNA"/>
</dbReference>
<name>A0A3N3DVF6_9VIBR</name>
<accession>A0A3N3DVF6</accession>
<dbReference type="SUPFAM" id="SSF55729">
    <property type="entry name" value="Acyl-CoA N-acyltransferases (Nat)"/>
    <property type="match status" value="1"/>
</dbReference>
<organism evidence="2 3">
    <name type="scientific">Vibrio ponticus</name>
    <dbReference type="NCBI Taxonomy" id="265668"/>
    <lineage>
        <taxon>Bacteria</taxon>
        <taxon>Pseudomonadati</taxon>
        <taxon>Pseudomonadota</taxon>
        <taxon>Gammaproteobacteria</taxon>
        <taxon>Vibrionales</taxon>
        <taxon>Vibrionaceae</taxon>
        <taxon>Vibrio</taxon>
    </lineage>
</organism>
<dbReference type="AlphaFoldDB" id="A0A3N3DVF6"/>
<dbReference type="InterPro" id="IPR000182">
    <property type="entry name" value="GNAT_dom"/>
</dbReference>
<dbReference type="Pfam" id="PF13673">
    <property type="entry name" value="Acetyltransf_10"/>
    <property type="match status" value="1"/>
</dbReference>
<dbReference type="PANTHER" id="PTHR43451">
    <property type="entry name" value="ACETYLTRANSFERASE (GNAT) FAMILY PROTEIN"/>
    <property type="match status" value="1"/>
</dbReference>
<reference evidence="2 3" key="1">
    <citation type="submission" date="2018-11" db="EMBL/GenBank/DDBJ databases">
        <title>Vibrio ponticus strain CAIM 1751 pathogenic for the snapper Lutjanus guttatus.</title>
        <authorList>
            <person name="Soto-Rodriguez S."/>
            <person name="Lozano-Olvera R."/>
            <person name="Gomez-Gil B."/>
        </authorList>
    </citation>
    <scope>NUCLEOTIDE SEQUENCE [LARGE SCALE GENOMIC DNA]</scope>
    <source>
        <strain evidence="2 3">CAIM 1751</strain>
    </source>
</reference>
<protein>
    <submittedName>
        <fullName evidence="2">GNAT family N-acetyltransferase</fullName>
    </submittedName>
</protein>
<dbReference type="Gene3D" id="3.40.630.30">
    <property type="match status" value="1"/>
</dbReference>
<dbReference type="RefSeq" id="WP_123783172.1">
    <property type="nucleotide sequence ID" value="NZ_RKIK01000076.1"/>
</dbReference>
<dbReference type="InterPro" id="IPR016181">
    <property type="entry name" value="Acyl_CoA_acyltransferase"/>
</dbReference>
<dbReference type="CDD" id="cd04301">
    <property type="entry name" value="NAT_SF"/>
    <property type="match status" value="1"/>
</dbReference>
<evidence type="ECO:0000313" key="3">
    <source>
        <dbReference type="Proteomes" id="UP000278792"/>
    </source>
</evidence>
<evidence type="ECO:0000313" key="2">
    <source>
        <dbReference type="EMBL" id="ROV58477.1"/>
    </source>
</evidence>
<dbReference type="PROSITE" id="PS51186">
    <property type="entry name" value="GNAT"/>
    <property type="match status" value="1"/>
</dbReference>